<keyword evidence="3" id="KW-1185">Reference proteome</keyword>
<dbReference type="AlphaFoldDB" id="V2WN42"/>
<protein>
    <submittedName>
        <fullName evidence="2">Transcriptional factor b3</fullName>
    </submittedName>
</protein>
<dbReference type="PANTHER" id="PTHR45786:SF74">
    <property type="entry name" value="ATP-DEPENDENT DNA HELICASE"/>
    <property type="match status" value="1"/>
</dbReference>
<evidence type="ECO:0000313" key="3">
    <source>
        <dbReference type="Proteomes" id="UP000017559"/>
    </source>
</evidence>
<dbReference type="STRING" id="1381753.V2WN42"/>
<comment type="caution">
    <text evidence="2">The sequence shown here is derived from an EMBL/GenBank/DDBJ whole genome shotgun (WGS) entry which is preliminary data.</text>
</comment>
<name>V2WN42_MONRO</name>
<evidence type="ECO:0000313" key="2">
    <source>
        <dbReference type="EMBL" id="ESK81971.1"/>
    </source>
</evidence>
<feature type="domain" description="Helitron helicase-like" evidence="1">
    <location>
        <begin position="130"/>
        <end position="313"/>
    </location>
</feature>
<dbReference type="EMBL" id="AWSO01002132">
    <property type="protein sequence ID" value="ESK81971.1"/>
    <property type="molecule type" value="Genomic_DNA"/>
</dbReference>
<dbReference type="HOGENOM" id="CLU_001324_5_5_1"/>
<proteinExistence type="predicted"/>
<dbReference type="InterPro" id="IPR025476">
    <property type="entry name" value="Helitron_helicase-like"/>
</dbReference>
<reference evidence="2 3" key="1">
    <citation type="journal article" date="2014" name="BMC Genomics">
        <title>Genome and secretome analysis of the hemibiotrophic fungal pathogen, Moniliophthora roreri, which causes frosty pod rot disease of cacao: mechanisms of the biotrophic and necrotrophic phases.</title>
        <authorList>
            <person name="Meinhardt L.W."/>
            <person name="Costa G.G.L."/>
            <person name="Thomazella D.P.T."/>
            <person name="Teixeira P.J.P.L."/>
            <person name="Carazzolle M.F."/>
            <person name="Schuster S.C."/>
            <person name="Carlson J.E."/>
            <person name="Guiltinan M.J."/>
            <person name="Mieczkowski P."/>
            <person name="Farmer A."/>
            <person name="Ramaraj T."/>
            <person name="Crozier J."/>
            <person name="Davis R.E."/>
            <person name="Shao J."/>
            <person name="Melnick R.L."/>
            <person name="Pereira G.A.G."/>
            <person name="Bailey B.A."/>
        </authorList>
    </citation>
    <scope>NUCLEOTIDE SEQUENCE [LARGE SCALE GENOMIC DNA]</scope>
    <source>
        <strain evidence="2 3">MCA 2997</strain>
    </source>
</reference>
<dbReference type="PANTHER" id="PTHR45786">
    <property type="entry name" value="DNA BINDING PROTEIN-LIKE"/>
    <property type="match status" value="1"/>
</dbReference>
<dbReference type="KEGG" id="mrr:Moror_8455"/>
<dbReference type="Pfam" id="PF14214">
    <property type="entry name" value="Helitron_like_N"/>
    <property type="match status" value="1"/>
</dbReference>
<dbReference type="OrthoDB" id="3366231at2759"/>
<dbReference type="Proteomes" id="UP000017559">
    <property type="component" value="Unassembled WGS sequence"/>
</dbReference>
<gene>
    <name evidence="2" type="ORF">Moror_8455</name>
</gene>
<accession>V2WN42</accession>
<evidence type="ECO:0000259" key="1">
    <source>
        <dbReference type="Pfam" id="PF14214"/>
    </source>
</evidence>
<sequence>MSLLQNMLQHSSPYPHVYQHAFKVLNDHPNPQDVEVRLCVMPGNDQQYDLPAAEEVAISDSHPAYAPLQYVLLFPHGEAGWHYGLLQRATEGHQGQRIEDDEVGEGEDEAKELQWSSQSSWPWCITQTLYAAYRLHPRAGEFLTILNGGCLLQQYVVDMWASADQNHLHYLHSNQNKLCASVYSGLEDSMNCSDDNIPLDQLGQQYILPSSYIGGPQNMQQHYQDAMALAQYYWNVDIFLTMTANPEWKEVTDELYPWQSPYDRPDLISRVFHLKKQALIDDITKKHIFGPAVAFVYMIEFQKRGLPHMHLLIFLQHDHKLLTPAAIDSAICAKWPDPITQLKLFQTVCNCMVHSLCGTLNQHAPCMEDHQCKKFFPKPFQAETTLSEDGYLLYRRCDDGCRYEVHGQLVDNRWIVPYNLYLSAKYDCHINVKCAAHVHSIKYAFKYVHKGGDWATVQFHENEIANYVDRRYVGPLEVLWRIYHYLVHKQEPSVTRLQIHLPGQHMVLFNPEDSPETIRD</sequence>
<organism evidence="2 3">
    <name type="scientific">Moniliophthora roreri (strain MCA 2997)</name>
    <name type="common">Cocoa frosty pod rot fungus</name>
    <name type="synonym">Crinipellis roreri</name>
    <dbReference type="NCBI Taxonomy" id="1381753"/>
    <lineage>
        <taxon>Eukaryota</taxon>
        <taxon>Fungi</taxon>
        <taxon>Dikarya</taxon>
        <taxon>Basidiomycota</taxon>
        <taxon>Agaricomycotina</taxon>
        <taxon>Agaricomycetes</taxon>
        <taxon>Agaricomycetidae</taxon>
        <taxon>Agaricales</taxon>
        <taxon>Marasmiineae</taxon>
        <taxon>Marasmiaceae</taxon>
        <taxon>Moniliophthora</taxon>
    </lineage>
</organism>